<organism evidence="1 2">
    <name type="scientific">Spirosoma flavum</name>
    <dbReference type="NCBI Taxonomy" id="2048557"/>
    <lineage>
        <taxon>Bacteria</taxon>
        <taxon>Pseudomonadati</taxon>
        <taxon>Bacteroidota</taxon>
        <taxon>Cytophagia</taxon>
        <taxon>Cytophagales</taxon>
        <taxon>Cytophagaceae</taxon>
        <taxon>Spirosoma</taxon>
    </lineage>
</organism>
<evidence type="ECO:0000313" key="2">
    <source>
        <dbReference type="Proteomes" id="UP001597512"/>
    </source>
</evidence>
<dbReference type="Proteomes" id="UP001597512">
    <property type="component" value="Unassembled WGS sequence"/>
</dbReference>
<dbReference type="EMBL" id="JBHUOM010000012">
    <property type="protein sequence ID" value="MFD2935269.1"/>
    <property type="molecule type" value="Genomic_DNA"/>
</dbReference>
<dbReference type="RefSeq" id="WP_381502857.1">
    <property type="nucleotide sequence ID" value="NZ_JBHUOM010000012.1"/>
</dbReference>
<proteinExistence type="predicted"/>
<name>A0ABW6AMJ0_9BACT</name>
<gene>
    <name evidence="1" type="ORF">ACFS25_15880</name>
</gene>
<accession>A0ABW6AMJ0</accession>
<keyword evidence="2" id="KW-1185">Reference proteome</keyword>
<protein>
    <submittedName>
        <fullName evidence="1">Uncharacterized protein</fullName>
    </submittedName>
</protein>
<reference evidence="2" key="1">
    <citation type="journal article" date="2019" name="Int. J. Syst. Evol. Microbiol.">
        <title>The Global Catalogue of Microorganisms (GCM) 10K type strain sequencing project: providing services to taxonomists for standard genome sequencing and annotation.</title>
        <authorList>
            <consortium name="The Broad Institute Genomics Platform"/>
            <consortium name="The Broad Institute Genome Sequencing Center for Infectious Disease"/>
            <person name="Wu L."/>
            <person name="Ma J."/>
        </authorList>
    </citation>
    <scope>NUCLEOTIDE SEQUENCE [LARGE SCALE GENOMIC DNA]</scope>
    <source>
        <strain evidence="2">KCTC 52490</strain>
    </source>
</reference>
<sequence>MHIFRLFLFVIGFSFSQGVQAQWRLLYQSKDIANAPDTTSPIKLIESRGALSKYIVVHFSNHEKILVLKKDIWGYADGSNRIWRSYDKEFYLVTSYNGAWVDYVVDRLVANTRNQIFQPLYSRTLDSRISAIWTKAMSDVSPSYRVR</sequence>
<evidence type="ECO:0000313" key="1">
    <source>
        <dbReference type="EMBL" id="MFD2935269.1"/>
    </source>
</evidence>
<comment type="caution">
    <text evidence="1">The sequence shown here is derived from an EMBL/GenBank/DDBJ whole genome shotgun (WGS) entry which is preliminary data.</text>
</comment>